<comment type="caution">
    <text evidence="1">The sequence shown here is derived from an EMBL/GenBank/DDBJ whole genome shotgun (WGS) entry which is preliminary data.</text>
</comment>
<accession>A0A427A4M5</accession>
<dbReference type="EMBL" id="AMZH03003799">
    <property type="protein sequence ID" value="RRT71118.1"/>
    <property type="molecule type" value="Genomic_DNA"/>
</dbReference>
<gene>
    <name evidence="1" type="ORF">B296_00014711</name>
</gene>
<dbReference type="AlphaFoldDB" id="A0A427A4M5"/>
<evidence type="ECO:0000313" key="2">
    <source>
        <dbReference type="Proteomes" id="UP000287651"/>
    </source>
</evidence>
<sequence>MEQHNLPLASVSVHVLDLYPWKAQCPCSMFHLLCQLSLYGLDTSQIRLSIYIELMVALVPTIP</sequence>
<evidence type="ECO:0000313" key="1">
    <source>
        <dbReference type="EMBL" id="RRT71118.1"/>
    </source>
</evidence>
<name>A0A427A4M5_ENSVE</name>
<dbReference type="Proteomes" id="UP000287651">
    <property type="component" value="Unassembled WGS sequence"/>
</dbReference>
<organism evidence="1 2">
    <name type="scientific">Ensete ventricosum</name>
    <name type="common">Abyssinian banana</name>
    <name type="synonym">Musa ensete</name>
    <dbReference type="NCBI Taxonomy" id="4639"/>
    <lineage>
        <taxon>Eukaryota</taxon>
        <taxon>Viridiplantae</taxon>
        <taxon>Streptophyta</taxon>
        <taxon>Embryophyta</taxon>
        <taxon>Tracheophyta</taxon>
        <taxon>Spermatophyta</taxon>
        <taxon>Magnoliopsida</taxon>
        <taxon>Liliopsida</taxon>
        <taxon>Zingiberales</taxon>
        <taxon>Musaceae</taxon>
        <taxon>Ensete</taxon>
    </lineage>
</organism>
<reference evidence="1 2" key="1">
    <citation type="journal article" date="2014" name="Agronomy (Basel)">
        <title>A Draft Genome Sequence for Ensete ventricosum, the Drought-Tolerant Tree Against Hunger.</title>
        <authorList>
            <person name="Harrison J."/>
            <person name="Moore K.A."/>
            <person name="Paszkiewicz K."/>
            <person name="Jones T."/>
            <person name="Grant M."/>
            <person name="Ambacheew D."/>
            <person name="Muzemil S."/>
            <person name="Studholme D.J."/>
        </authorList>
    </citation>
    <scope>NUCLEOTIDE SEQUENCE [LARGE SCALE GENOMIC DNA]</scope>
</reference>
<proteinExistence type="predicted"/>
<protein>
    <submittedName>
        <fullName evidence="1">Uncharacterized protein</fullName>
    </submittedName>
</protein>